<dbReference type="SUPFAM" id="SSF102829">
    <property type="entry name" value="Cell division protein ZapA-like"/>
    <property type="match status" value="1"/>
</dbReference>
<evidence type="ECO:0000256" key="2">
    <source>
        <dbReference type="ARBA" id="ARBA00023054"/>
    </source>
</evidence>
<keyword evidence="2" id="KW-0175">Coiled coil</keyword>
<dbReference type="GO" id="GO:0051301">
    <property type="term" value="P:cell division"/>
    <property type="evidence" value="ECO:0007669"/>
    <property type="project" value="UniProtKB-KW"/>
</dbReference>
<comment type="similarity">
    <text evidence="1">Belongs to the ZapA family. Type 1 subfamily.</text>
</comment>
<sequence length="109" mass="12297">MSHNTSTNNTKPQSVHISIAGTPHRIICPSDRVKSLEITADRLNEKIRQIRQESKGKILNNEELLVLVCLDLYDQVQELSADIHTKEQSVNQAIALIEKINKDAQSVLR</sequence>
<dbReference type="EMBL" id="JBJJXE010000003">
    <property type="protein sequence ID" value="MFL1732064.1"/>
    <property type="molecule type" value="Genomic_DNA"/>
</dbReference>
<protein>
    <submittedName>
        <fullName evidence="3">Cell division protein ZapA</fullName>
    </submittedName>
</protein>
<name>A0ABW8U4I6_9GAMM</name>
<evidence type="ECO:0000256" key="1">
    <source>
        <dbReference type="ARBA" id="ARBA00010074"/>
    </source>
</evidence>
<evidence type="ECO:0000313" key="3">
    <source>
        <dbReference type="EMBL" id="MFL1732064.1"/>
    </source>
</evidence>
<keyword evidence="3" id="KW-0131">Cell cycle</keyword>
<comment type="caution">
    <text evidence="3">The sequence shown here is derived from an EMBL/GenBank/DDBJ whole genome shotgun (WGS) entry which is preliminary data.</text>
</comment>
<dbReference type="InterPro" id="IPR036192">
    <property type="entry name" value="Cell_div_ZapA-like_sf"/>
</dbReference>
<dbReference type="Gene3D" id="3.30.160.880">
    <property type="entry name" value="Cell division protein ZapA protomer, N-terminal domain"/>
    <property type="match status" value="1"/>
</dbReference>
<dbReference type="InterPro" id="IPR007838">
    <property type="entry name" value="Cell_div_ZapA-like"/>
</dbReference>
<reference evidence="3 4" key="1">
    <citation type="submission" date="2024-11" db="EMBL/GenBank/DDBJ databases">
        <title>First Report of Moraxella oculi in Brazil in an Infectious Bovine Keratoconjunctivitis Outbreak.</title>
        <authorList>
            <person name="Carvalho C.V."/>
            <person name="Domingues R."/>
            <person name="Coutinho C."/>
            <person name="Honorio N.T.B.S."/>
            <person name="Faza D.R.L.R."/>
            <person name="Carvalho W.A."/>
            <person name="Machado A.B.F."/>
            <person name="Martins M.F."/>
            <person name="Gaspar E.B."/>
        </authorList>
    </citation>
    <scope>NUCLEOTIDE SEQUENCE [LARGE SCALE GENOMIC DNA]</scope>
    <source>
        <strain evidence="3 4">2117LE</strain>
    </source>
</reference>
<proteinExistence type="inferred from homology"/>
<keyword evidence="4" id="KW-1185">Reference proteome</keyword>
<evidence type="ECO:0000313" key="4">
    <source>
        <dbReference type="Proteomes" id="UP001624684"/>
    </source>
</evidence>
<dbReference type="Proteomes" id="UP001624684">
    <property type="component" value="Unassembled WGS sequence"/>
</dbReference>
<dbReference type="RefSeq" id="WP_407068773.1">
    <property type="nucleotide sequence ID" value="NZ_JBJJXE010000003.1"/>
</dbReference>
<organism evidence="3 4">
    <name type="scientific">Moraxella oculi</name>
    <dbReference type="NCBI Taxonomy" id="2940516"/>
    <lineage>
        <taxon>Bacteria</taxon>
        <taxon>Pseudomonadati</taxon>
        <taxon>Pseudomonadota</taxon>
        <taxon>Gammaproteobacteria</taxon>
        <taxon>Moraxellales</taxon>
        <taxon>Moraxellaceae</taxon>
        <taxon>Moraxella</taxon>
    </lineage>
</organism>
<gene>
    <name evidence="3" type="ORF">ACJHVH_03495</name>
</gene>
<dbReference type="InterPro" id="IPR042233">
    <property type="entry name" value="Cell_div_ZapA_N"/>
</dbReference>
<keyword evidence="3" id="KW-0132">Cell division</keyword>
<dbReference type="Pfam" id="PF05164">
    <property type="entry name" value="ZapA"/>
    <property type="match status" value="1"/>
</dbReference>
<accession>A0ABW8U4I6</accession>